<dbReference type="AlphaFoldDB" id="A0A645D9Y6"/>
<name>A0A645D9Y6_9ZZZZ</name>
<dbReference type="EMBL" id="VSSQ01034218">
    <property type="protein sequence ID" value="MPM86091.1"/>
    <property type="molecule type" value="Genomic_DNA"/>
</dbReference>
<protein>
    <recommendedName>
        <fullName evidence="4">NodB homology domain-containing protein</fullName>
    </recommendedName>
</protein>
<reference evidence="5" key="1">
    <citation type="submission" date="2019-08" db="EMBL/GenBank/DDBJ databases">
        <authorList>
            <person name="Kucharzyk K."/>
            <person name="Murdoch R.W."/>
            <person name="Higgins S."/>
            <person name="Loffler F."/>
        </authorList>
    </citation>
    <scope>NUCLEOTIDE SEQUENCE</scope>
</reference>
<dbReference type="InterPro" id="IPR051398">
    <property type="entry name" value="Polysacch_Deacetylase"/>
</dbReference>
<evidence type="ECO:0000313" key="5">
    <source>
        <dbReference type="EMBL" id="MPM86091.1"/>
    </source>
</evidence>
<feature type="transmembrane region" description="Helical" evidence="3">
    <location>
        <begin position="12"/>
        <end position="33"/>
    </location>
</feature>
<dbReference type="Gene3D" id="3.20.20.370">
    <property type="entry name" value="Glycoside hydrolase/deacetylase"/>
    <property type="match status" value="1"/>
</dbReference>
<evidence type="ECO:0000256" key="1">
    <source>
        <dbReference type="ARBA" id="ARBA00004613"/>
    </source>
</evidence>
<dbReference type="GO" id="GO:0005576">
    <property type="term" value="C:extracellular region"/>
    <property type="evidence" value="ECO:0007669"/>
    <property type="project" value="UniProtKB-SubCell"/>
</dbReference>
<dbReference type="SUPFAM" id="SSF88713">
    <property type="entry name" value="Glycoside hydrolase/deacetylase"/>
    <property type="match status" value="1"/>
</dbReference>
<keyword evidence="3" id="KW-1133">Transmembrane helix</keyword>
<dbReference type="PANTHER" id="PTHR34216:SF3">
    <property type="entry name" value="POLY-BETA-1,6-N-ACETYL-D-GLUCOSAMINE N-DEACETYLASE"/>
    <property type="match status" value="1"/>
</dbReference>
<dbReference type="InterPro" id="IPR011330">
    <property type="entry name" value="Glyco_hydro/deAcase_b/a-brl"/>
</dbReference>
<gene>
    <name evidence="5" type="ORF">SDC9_133174</name>
</gene>
<dbReference type="CDD" id="cd10918">
    <property type="entry name" value="CE4_NodB_like_5s_6s"/>
    <property type="match status" value="1"/>
</dbReference>
<organism evidence="5">
    <name type="scientific">bioreactor metagenome</name>
    <dbReference type="NCBI Taxonomy" id="1076179"/>
    <lineage>
        <taxon>unclassified sequences</taxon>
        <taxon>metagenomes</taxon>
        <taxon>ecological metagenomes</taxon>
    </lineage>
</organism>
<comment type="caution">
    <text evidence="5">The sequence shown here is derived from an EMBL/GenBank/DDBJ whole genome shotgun (WGS) entry which is preliminary data.</text>
</comment>
<keyword evidence="2" id="KW-0732">Signal</keyword>
<keyword evidence="3" id="KW-0812">Transmembrane</keyword>
<keyword evidence="3" id="KW-0472">Membrane</keyword>
<proteinExistence type="predicted"/>
<dbReference type="GO" id="GO:0016810">
    <property type="term" value="F:hydrolase activity, acting on carbon-nitrogen (but not peptide) bonds"/>
    <property type="evidence" value="ECO:0007669"/>
    <property type="project" value="InterPro"/>
</dbReference>
<evidence type="ECO:0000256" key="3">
    <source>
        <dbReference type="SAM" id="Phobius"/>
    </source>
</evidence>
<sequence length="315" mass="36818">MQKYKILKSSLYLTILIFLILPLIYLVINQYLYINNSTNNQQFIHKNNDNPISNSNNIMPPRADTKNTYLKRSFSGPNLKHNNEGIPVIMYHSISNKKGNEIQLSKDLFEAQMKFLKDKNYTTLSLDELYDFITSNKPIPQKSVVLTFDDGYVDNYLNAYPILKKYNFRATIFVITDNVDKYSHTINSYQIKEMSSNGIDIMSHTEKHEDLSTLNYDNQLYTMKTSKKFLEKILDKKVNYIAYPYGRWNKTTIKAAENSGYTMAFSTSGTWTDKSDGIYKLDRVYISSNFDLTEFERRLTNRNYNNIHSKNIPSQ</sequence>
<evidence type="ECO:0000259" key="4">
    <source>
        <dbReference type="PROSITE" id="PS51677"/>
    </source>
</evidence>
<feature type="domain" description="NodB homology" evidence="4">
    <location>
        <begin position="142"/>
        <end position="315"/>
    </location>
</feature>
<dbReference type="GO" id="GO:0005975">
    <property type="term" value="P:carbohydrate metabolic process"/>
    <property type="evidence" value="ECO:0007669"/>
    <property type="project" value="InterPro"/>
</dbReference>
<accession>A0A645D9Y6</accession>
<evidence type="ECO:0000256" key="2">
    <source>
        <dbReference type="ARBA" id="ARBA00022729"/>
    </source>
</evidence>
<dbReference type="PANTHER" id="PTHR34216">
    <property type="match status" value="1"/>
</dbReference>
<dbReference type="Pfam" id="PF01522">
    <property type="entry name" value="Polysacc_deac_1"/>
    <property type="match status" value="1"/>
</dbReference>
<comment type="subcellular location">
    <subcellularLocation>
        <location evidence="1">Secreted</location>
    </subcellularLocation>
</comment>
<dbReference type="InterPro" id="IPR002509">
    <property type="entry name" value="NODB_dom"/>
</dbReference>
<dbReference type="PROSITE" id="PS51677">
    <property type="entry name" value="NODB"/>
    <property type="match status" value="1"/>
</dbReference>